<keyword evidence="1" id="KW-0012">Acyltransferase</keyword>
<dbReference type="Pfam" id="PF14602">
    <property type="entry name" value="Hexapep_2"/>
    <property type="match status" value="1"/>
</dbReference>
<dbReference type="InterPro" id="IPR001451">
    <property type="entry name" value="Hexapep"/>
</dbReference>
<keyword evidence="2" id="KW-1185">Reference proteome</keyword>
<dbReference type="EMBL" id="JACOOI010000024">
    <property type="protein sequence ID" value="MBC5644988.1"/>
    <property type="molecule type" value="Genomic_DNA"/>
</dbReference>
<comment type="caution">
    <text evidence="1">The sequence shown here is derived from an EMBL/GenBank/DDBJ whole genome shotgun (WGS) entry which is preliminary data.</text>
</comment>
<dbReference type="Gene3D" id="2.160.10.10">
    <property type="entry name" value="Hexapeptide repeat proteins"/>
    <property type="match status" value="1"/>
</dbReference>
<dbReference type="PANTHER" id="PTHR23416">
    <property type="entry name" value="SIALIC ACID SYNTHASE-RELATED"/>
    <property type="match status" value="1"/>
</dbReference>
<dbReference type="InterPro" id="IPR051159">
    <property type="entry name" value="Hexapeptide_acetyltransf"/>
</dbReference>
<dbReference type="RefSeq" id="WP_186960750.1">
    <property type="nucleotide sequence ID" value="NZ_JACOOI010000024.1"/>
</dbReference>
<name>A0ABR7E5C4_9BACT</name>
<dbReference type="CDD" id="cd04647">
    <property type="entry name" value="LbH_MAT_like"/>
    <property type="match status" value="1"/>
</dbReference>
<dbReference type="Proteomes" id="UP000644010">
    <property type="component" value="Unassembled WGS sequence"/>
</dbReference>
<reference evidence="1 2" key="1">
    <citation type="submission" date="2020-08" db="EMBL/GenBank/DDBJ databases">
        <title>Genome public.</title>
        <authorList>
            <person name="Liu C."/>
            <person name="Sun Q."/>
        </authorList>
    </citation>
    <scope>NUCLEOTIDE SEQUENCE [LARGE SCALE GENOMIC DNA]</scope>
    <source>
        <strain evidence="1 2">BX2</strain>
    </source>
</reference>
<dbReference type="GO" id="GO:0016746">
    <property type="term" value="F:acyltransferase activity"/>
    <property type="evidence" value="ECO:0007669"/>
    <property type="project" value="UniProtKB-KW"/>
</dbReference>
<organism evidence="1 2">
    <name type="scientific">Parabacteroides segnis</name>
    <dbReference type="NCBI Taxonomy" id="2763058"/>
    <lineage>
        <taxon>Bacteria</taxon>
        <taxon>Pseudomonadati</taxon>
        <taxon>Bacteroidota</taxon>
        <taxon>Bacteroidia</taxon>
        <taxon>Bacteroidales</taxon>
        <taxon>Tannerellaceae</taxon>
        <taxon>Parabacteroides</taxon>
    </lineage>
</organism>
<accession>A0ABR7E5C4</accession>
<evidence type="ECO:0000313" key="1">
    <source>
        <dbReference type="EMBL" id="MBC5644988.1"/>
    </source>
</evidence>
<gene>
    <name evidence="1" type="ORF">H8S77_19090</name>
</gene>
<dbReference type="SUPFAM" id="SSF51161">
    <property type="entry name" value="Trimeric LpxA-like enzymes"/>
    <property type="match status" value="1"/>
</dbReference>
<dbReference type="PANTHER" id="PTHR23416:SF78">
    <property type="entry name" value="LIPOPOLYSACCHARIDE BIOSYNTHESIS O-ACETYL TRANSFERASE WBBJ-RELATED"/>
    <property type="match status" value="1"/>
</dbReference>
<dbReference type="InterPro" id="IPR011004">
    <property type="entry name" value="Trimer_LpxA-like_sf"/>
</dbReference>
<keyword evidence="1" id="KW-0808">Transferase</keyword>
<protein>
    <submittedName>
        <fullName evidence="1">Acyltransferase</fullName>
    </submittedName>
</protein>
<proteinExistence type="predicted"/>
<sequence length="217" mass="23853">MNRIYNKLIRGIQLLLKVDMIQYYHSKGKILIFRKVLRRISKGTLHIKDGGQLLIGYPWSGECCRTTEFYIKRGGRCEIDTLFLVLTGCRVNIHKDATLQIGGLKMGHGCELSCCCSVKVGRDVMIGPYTLVMDGDGHVVRDGYCESDDSKSACKPIIIEDGVWIGTRCIILKGVTIGKGAVIAAGSVVTKDVPPACLAGGTPARVLRENIVWEDPR</sequence>
<evidence type="ECO:0000313" key="2">
    <source>
        <dbReference type="Proteomes" id="UP000644010"/>
    </source>
</evidence>